<feature type="transmembrane region" description="Helical" evidence="6">
    <location>
        <begin position="12"/>
        <end position="36"/>
    </location>
</feature>
<comment type="subcellular location">
    <subcellularLocation>
        <location evidence="1">Cell membrane</location>
        <topology evidence="1">Multi-pass membrane protein</topology>
    </subcellularLocation>
</comment>
<feature type="transmembrane region" description="Helical" evidence="6">
    <location>
        <begin position="324"/>
        <end position="341"/>
    </location>
</feature>
<keyword evidence="2" id="KW-1003">Cell membrane</keyword>
<keyword evidence="5 6" id="KW-0472">Membrane</keyword>
<feature type="transmembrane region" description="Helical" evidence="6">
    <location>
        <begin position="418"/>
        <end position="437"/>
    </location>
</feature>
<evidence type="ECO:0000256" key="4">
    <source>
        <dbReference type="ARBA" id="ARBA00022989"/>
    </source>
</evidence>
<comment type="caution">
    <text evidence="7">The sequence shown here is derived from an EMBL/GenBank/DDBJ whole genome shotgun (WGS) entry which is preliminary data.</text>
</comment>
<keyword evidence="4 6" id="KW-1133">Transmembrane helix</keyword>
<dbReference type="AlphaFoldDB" id="A0A5M9NBJ1"/>
<dbReference type="GO" id="GO:0005886">
    <property type="term" value="C:plasma membrane"/>
    <property type="evidence" value="ECO:0007669"/>
    <property type="project" value="UniProtKB-SubCell"/>
</dbReference>
<dbReference type="Pfam" id="PF01943">
    <property type="entry name" value="Polysacc_synt"/>
    <property type="match status" value="1"/>
</dbReference>
<dbReference type="InterPro" id="IPR050833">
    <property type="entry name" value="Poly_Biosynth_Transport"/>
</dbReference>
<evidence type="ECO:0000313" key="7">
    <source>
        <dbReference type="EMBL" id="KAA8667113.1"/>
    </source>
</evidence>
<proteinExistence type="predicted"/>
<reference evidence="7 8" key="1">
    <citation type="submission" date="2019-09" db="EMBL/GenBank/DDBJ databases">
        <title>Draft genome sequence of various Type strains from the CCUG.</title>
        <authorList>
            <person name="Pineiro-Iglesias B."/>
            <person name="Tunovic T."/>
            <person name="Unosson C."/>
            <person name="Inganas E."/>
            <person name="Ohlen M."/>
            <person name="Cardew S."/>
            <person name="Jensie-Markopoulos S."/>
            <person name="Salva-Serra F."/>
            <person name="Jaen-Luchoro D."/>
            <person name="Karlsson R."/>
            <person name="Svensson-Stadler L."/>
            <person name="Chun J."/>
            <person name="Moore E."/>
        </authorList>
    </citation>
    <scope>NUCLEOTIDE SEQUENCE [LARGE SCALE GENOMIC DNA]</scope>
    <source>
        <strain evidence="7 8">CCUG 56969T</strain>
    </source>
</reference>
<feature type="transmembrane region" description="Helical" evidence="6">
    <location>
        <begin position="91"/>
        <end position="114"/>
    </location>
</feature>
<keyword evidence="3 6" id="KW-0812">Transmembrane</keyword>
<keyword evidence="8" id="KW-1185">Reference proteome</keyword>
<dbReference type="Proteomes" id="UP000322521">
    <property type="component" value="Unassembled WGS sequence"/>
</dbReference>
<feature type="transmembrane region" description="Helical" evidence="6">
    <location>
        <begin position="297"/>
        <end position="318"/>
    </location>
</feature>
<feature type="transmembrane region" description="Helical" evidence="6">
    <location>
        <begin position="126"/>
        <end position="146"/>
    </location>
</feature>
<dbReference type="EMBL" id="VXJS01000015">
    <property type="protein sequence ID" value="KAA8667113.1"/>
    <property type="molecule type" value="Genomic_DNA"/>
</dbReference>
<feature type="transmembrane region" description="Helical" evidence="6">
    <location>
        <begin position="214"/>
        <end position="234"/>
    </location>
</feature>
<evidence type="ECO:0000256" key="6">
    <source>
        <dbReference type="SAM" id="Phobius"/>
    </source>
</evidence>
<dbReference type="InterPro" id="IPR002797">
    <property type="entry name" value="Polysacc_synth"/>
</dbReference>
<feature type="transmembrane region" description="Helical" evidence="6">
    <location>
        <begin position="51"/>
        <end position="71"/>
    </location>
</feature>
<evidence type="ECO:0000256" key="1">
    <source>
        <dbReference type="ARBA" id="ARBA00004651"/>
    </source>
</evidence>
<feature type="transmembrane region" description="Helical" evidence="6">
    <location>
        <begin position="254"/>
        <end position="276"/>
    </location>
</feature>
<feature type="transmembrane region" description="Helical" evidence="6">
    <location>
        <begin position="362"/>
        <end position="379"/>
    </location>
</feature>
<evidence type="ECO:0000256" key="3">
    <source>
        <dbReference type="ARBA" id="ARBA00022692"/>
    </source>
</evidence>
<protein>
    <submittedName>
        <fullName evidence="7">Lipopolysaccharide biosynthesis protein</fullName>
    </submittedName>
</protein>
<sequence>MTQTEQAKHRSPLANILTYGLGLVVNKGVALIMLPIMANYLVPAQIGRLDLLASIGAVTGIVITFALHEALYRFVGEEQSRGKQFQKASQIFTVTCLVSFLIATSLFLFINWLNPVSFELVSTTELNLLLVCASLEGILGLSTAWLRMQDKAITFLIISVGATVLQIGLILTVLFNQPSVELILACGAATYTVQAIALLFINRFSVTLPNRKKLISYLSYGGPLMLTALVGFSLNGAERFFVAYSTDLNTLGQYAIAIKFSFAMCILVQPFGMWWMPKRFKVMTEQGYAKTSEITQLGIIYITALTVSIAFAAKAFILLALPDAYLLSAQLVIGTLLFAWFKEVAELLNIGILYKKKTKLQLWISTGSSVLGLLLMWTLGQYGVWGIVFALVAAQATKAVCVYIFSQQQAPLPYLPQVFMMNIGTLVLCLLLAFNLNSLWGCLLFAALTAIISVLPAMLFRGIQYKLRSFVISILMVLNKKKTRHNHC</sequence>
<dbReference type="RefSeq" id="WP_086711331.1">
    <property type="nucleotide sequence ID" value="NZ_AP025492.1"/>
</dbReference>
<name>A0A5M9NBJ1_9VIBR</name>
<organism evidence="7 8">
    <name type="scientific">Vibrio gigantis</name>
    <dbReference type="NCBI Taxonomy" id="296199"/>
    <lineage>
        <taxon>Bacteria</taxon>
        <taxon>Pseudomonadati</taxon>
        <taxon>Pseudomonadota</taxon>
        <taxon>Gammaproteobacteria</taxon>
        <taxon>Vibrionales</taxon>
        <taxon>Vibrionaceae</taxon>
        <taxon>Vibrio</taxon>
    </lineage>
</organism>
<dbReference type="OrthoDB" id="9815248at2"/>
<gene>
    <name evidence="7" type="ORF">F4W18_21200</name>
</gene>
<feature type="transmembrane region" description="Helical" evidence="6">
    <location>
        <begin position="443"/>
        <end position="460"/>
    </location>
</feature>
<dbReference type="PANTHER" id="PTHR30250:SF11">
    <property type="entry name" value="O-ANTIGEN TRANSPORTER-RELATED"/>
    <property type="match status" value="1"/>
</dbReference>
<feature type="transmembrane region" description="Helical" evidence="6">
    <location>
        <begin position="153"/>
        <end position="176"/>
    </location>
</feature>
<evidence type="ECO:0000256" key="2">
    <source>
        <dbReference type="ARBA" id="ARBA00022475"/>
    </source>
</evidence>
<evidence type="ECO:0000313" key="8">
    <source>
        <dbReference type="Proteomes" id="UP000322521"/>
    </source>
</evidence>
<feature type="transmembrane region" description="Helical" evidence="6">
    <location>
        <begin position="385"/>
        <end position="406"/>
    </location>
</feature>
<accession>A0A5M9NBJ1</accession>
<feature type="transmembrane region" description="Helical" evidence="6">
    <location>
        <begin position="182"/>
        <end position="202"/>
    </location>
</feature>
<evidence type="ECO:0000256" key="5">
    <source>
        <dbReference type="ARBA" id="ARBA00023136"/>
    </source>
</evidence>
<dbReference type="PANTHER" id="PTHR30250">
    <property type="entry name" value="PST FAMILY PREDICTED COLANIC ACID TRANSPORTER"/>
    <property type="match status" value="1"/>
</dbReference>